<dbReference type="PANTHER" id="PTHR11733">
    <property type="entry name" value="ZINC METALLOPROTEASE FAMILY M13 NEPRILYSIN-RELATED"/>
    <property type="match status" value="1"/>
</dbReference>
<reference evidence="10 11" key="1">
    <citation type="submission" date="2021-11" db="EMBL/GenBank/DDBJ databases">
        <authorList>
            <person name="Depoorter E."/>
        </authorList>
    </citation>
    <scope>NUCLEOTIDE SEQUENCE [LARGE SCALE GENOMIC DNA]</scope>
    <source>
        <strain evidence="10 11">LMG 24289</strain>
    </source>
</reference>
<evidence type="ECO:0000256" key="2">
    <source>
        <dbReference type="ARBA" id="ARBA00007357"/>
    </source>
</evidence>
<evidence type="ECO:0000256" key="1">
    <source>
        <dbReference type="ARBA" id="ARBA00001947"/>
    </source>
</evidence>
<dbReference type="InterPro" id="IPR018497">
    <property type="entry name" value="Peptidase_M13_C"/>
</dbReference>
<evidence type="ECO:0000256" key="7">
    <source>
        <dbReference type="ARBA" id="ARBA00023049"/>
    </source>
</evidence>
<keyword evidence="11" id="KW-1185">Reference proteome</keyword>
<comment type="caution">
    <text evidence="10">The sequence shown here is derived from an EMBL/GenBank/DDBJ whole genome shotgun (WGS) entry which is preliminary data.</text>
</comment>
<keyword evidence="6" id="KW-0862">Zinc</keyword>
<dbReference type="InterPro" id="IPR000718">
    <property type="entry name" value="Peptidase_M13"/>
</dbReference>
<dbReference type="InterPro" id="IPR042089">
    <property type="entry name" value="Peptidase_M13_dom_2"/>
</dbReference>
<feature type="domain" description="Peptidase M13 N-terminal" evidence="9">
    <location>
        <begin position="5"/>
        <end position="381"/>
    </location>
</feature>
<dbReference type="CDD" id="cd08662">
    <property type="entry name" value="M13"/>
    <property type="match status" value="1"/>
</dbReference>
<proteinExistence type="inferred from homology"/>
<dbReference type="PANTHER" id="PTHR11733:SF167">
    <property type="entry name" value="FI17812P1-RELATED"/>
    <property type="match status" value="1"/>
</dbReference>
<keyword evidence="3" id="KW-0645">Protease</keyword>
<evidence type="ECO:0000256" key="3">
    <source>
        <dbReference type="ARBA" id="ARBA00022670"/>
    </source>
</evidence>
<feature type="domain" description="Peptidase M13 C-terminal" evidence="8">
    <location>
        <begin position="435"/>
        <end position="625"/>
    </location>
</feature>
<dbReference type="Gene3D" id="1.10.1380.10">
    <property type="entry name" value="Neutral endopeptidase , domain2"/>
    <property type="match status" value="1"/>
</dbReference>
<evidence type="ECO:0000259" key="8">
    <source>
        <dbReference type="Pfam" id="PF01431"/>
    </source>
</evidence>
<evidence type="ECO:0000256" key="6">
    <source>
        <dbReference type="ARBA" id="ARBA00022833"/>
    </source>
</evidence>
<comment type="cofactor">
    <cofactor evidence="1">
        <name>Zn(2+)</name>
        <dbReference type="ChEBI" id="CHEBI:29105"/>
    </cofactor>
</comment>
<dbReference type="Gene3D" id="3.40.390.10">
    <property type="entry name" value="Collagenase (Catalytic Domain)"/>
    <property type="match status" value="1"/>
</dbReference>
<gene>
    <name evidence="10" type="primary">pepO</name>
    <name evidence="10" type="ORF">WFA24289_01025</name>
</gene>
<keyword evidence="7" id="KW-0482">Metalloprotease</keyword>
<dbReference type="SUPFAM" id="SSF55486">
    <property type="entry name" value="Metalloproteases ('zincins'), catalytic domain"/>
    <property type="match status" value="1"/>
</dbReference>
<keyword evidence="5 10" id="KW-0378">Hydrolase</keyword>
<evidence type="ECO:0000256" key="5">
    <source>
        <dbReference type="ARBA" id="ARBA00022801"/>
    </source>
</evidence>
<sequence>MVKIQDDLYEHVNADWLANTEIPADRPRIGAFDEIDIKIEQQELADFTTMLQDNSATGMLGEFVKYYRLTSDWATRNAKGAQPAQPILQKYEKLNSLADLQAQLVDLKLAGLPTGILPVYVDQDMHDTSRNILHADAMGTLLPDTTYYEEGGDAAELFGLFEASYVPLLEMYGYATEEAHHIVQQAIEFDKIVAQYVLSNEAKSDYWKLYNPQDFIEFTKQASHIDLAAIIPALIDAKPTLINVTDVRFWQNYDQIVNEDNFAGIKAKLILAVVADLASYLSDEIRIASGAFGRALSGTAEARSSEKAAFSLAHGAFSPVVGDYYGRKYFGETAKADVLDMVKKMIGVYQERLENNIWLSTDTKKKAILKLSTIGLNVGYPDTIPARYTLFVVDEAAGLLANALRFRAIQVSHNFSQFKLAPDKSEWEMPADMVNAYYHPFHNIIVFPAAILQAPFYSLDQSKSANYGGIGAVIAHEISHAFDTNGARFDEKGNLNSWWTDADFAAFEKRTAAMIEEFDGLDSDGSTVNGKLVVSENVADVGGMSVALEAAKGEAEVSLTDFFTNWATVWRMNASKEYMKLLSKVDVHAPARLRANVQVTNFDDFFTTFNVTSTDKMWRNPEARVQIW</sequence>
<dbReference type="GO" id="GO:0016787">
    <property type="term" value="F:hydrolase activity"/>
    <property type="evidence" value="ECO:0007669"/>
    <property type="project" value="UniProtKB-KW"/>
</dbReference>
<keyword evidence="4" id="KW-0479">Metal-binding</keyword>
<comment type="similarity">
    <text evidence="2">Belongs to the peptidase M13 family.</text>
</comment>
<organism evidence="10 11">
    <name type="scientific">Periweissella fabaria</name>
    <dbReference type="NCBI Taxonomy" id="546157"/>
    <lineage>
        <taxon>Bacteria</taxon>
        <taxon>Bacillati</taxon>
        <taxon>Bacillota</taxon>
        <taxon>Bacilli</taxon>
        <taxon>Lactobacillales</taxon>
        <taxon>Lactobacillaceae</taxon>
        <taxon>Periweissella</taxon>
    </lineage>
</organism>
<dbReference type="PRINTS" id="PR00786">
    <property type="entry name" value="NEPRILYSIN"/>
</dbReference>
<evidence type="ECO:0000259" key="9">
    <source>
        <dbReference type="Pfam" id="PF05649"/>
    </source>
</evidence>
<dbReference type="PROSITE" id="PS51885">
    <property type="entry name" value="NEPRILYSIN"/>
    <property type="match status" value="1"/>
</dbReference>
<dbReference type="InterPro" id="IPR024079">
    <property type="entry name" value="MetalloPept_cat_dom_sf"/>
</dbReference>
<dbReference type="EMBL" id="CAKKNS010000004">
    <property type="protein sequence ID" value="CAH0416713.1"/>
    <property type="molecule type" value="Genomic_DNA"/>
</dbReference>
<dbReference type="Proteomes" id="UP000789707">
    <property type="component" value="Unassembled WGS sequence"/>
</dbReference>
<dbReference type="RefSeq" id="WP_230096757.1">
    <property type="nucleotide sequence ID" value="NZ_CAKKNS010000004.1"/>
</dbReference>
<evidence type="ECO:0000256" key="4">
    <source>
        <dbReference type="ARBA" id="ARBA00022723"/>
    </source>
</evidence>
<protein>
    <submittedName>
        <fullName evidence="10">Neutral endopeptidase</fullName>
        <ecNumber evidence="10">3.4.24.-</ecNumber>
    </submittedName>
</protein>
<dbReference type="Pfam" id="PF05649">
    <property type="entry name" value="Peptidase_M13_N"/>
    <property type="match status" value="1"/>
</dbReference>
<evidence type="ECO:0000313" key="10">
    <source>
        <dbReference type="EMBL" id="CAH0416713.1"/>
    </source>
</evidence>
<name>A0ABM8Z7I7_9LACO</name>
<dbReference type="Pfam" id="PF01431">
    <property type="entry name" value="Peptidase_M13"/>
    <property type="match status" value="1"/>
</dbReference>
<accession>A0ABM8Z7I7</accession>
<evidence type="ECO:0000313" key="11">
    <source>
        <dbReference type="Proteomes" id="UP000789707"/>
    </source>
</evidence>
<dbReference type="InterPro" id="IPR008753">
    <property type="entry name" value="Peptidase_M13_N"/>
</dbReference>
<dbReference type="EC" id="3.4.24.-" evidence="10"/>